<dbReference type="InterPro" id="IPR036388">
    <property type="entry name" value="WH-like_DNA-bd_sf"/>
</dbReference>
<accession>A0A562PZ81</accession>
<dbReference type="OrthoDB" id="9811542at2"/>
<dbReference type="Pfam" id="PF25872">
    <property type="entry name" value="HTH_77"/>
    <property type="match status" value="1"/>
</dbReference>
<evidence type="ECO:0000313" key="5">
    <source>
        <dbReference type="EMBL" id="TWI49745.1"/>
    </source>
</evidence>
<dbReference type="PANTHER" id="PTHR47691">
    <property type="entry name" value="REGULATOR-RELATED"/>
    <property type="match status" value="1"/>
</dbReference>
<dbReference type="RefSeq" id="WP_145873415.1">
    <property type="nucleotide sequence ID" value="NZ_CP046904.1"/>
</dbReference>
<evidence type="ECO:0000313" key="4">
    <source>
        <dbReference type="EMBL" id="QGZ38680.1"/>
    </source>
</evidence>
<dbReference type="Pfam" id="PF00486">
    <property type="entry name" value="Trans_reg_C"/>
    <property type="match status" value="1"/>
</dbReference>
<dbReference type="SUPFAM" id="SSF46894">
    <property type="entry name" value="C-terminal effector domain of the bipartite response regulators"/>
    <property type="match status" value="1"/>
</dbReference>
<reference evidence="5 6" key="1">
    <citation type="journal article" date="2015" name="Stand. Genomic Sci.">
        <title>Genomic Encyclopedia of Bacterial and Archaeal Type Strains, Phase III: the genomes of soil and plant-associated and newly described type strains.</title>
        <authorList>
            <person name="Whitman W.B."/>
            <person name="Woyke T."/>
            <person name="Klenk H.P."/>
            <person name="Zhou Y."/>
            <person name="Lilburn T.G."/>
            <person name="Beck B.J."/>
            <person name="De Vos P."/>
            <person name="Vandamme P."/>
            <person name="Eisen J.A."/>
            <person name="Garrity G."/>
            <person name="Hugenholtz P."/>
            <person name="Kyrpides N.C."/>
        </authorList>
    </citation>
    <scope>NUCLEOTIDE SEQUENCE [LARGE SCALE GENOMIC DNA]</scope>
    <source>
        <strain evidence="5 6">CGMCC 1.10685</strain>
    </source>
</reference>
<dbReference type="EMBL" id="VLKW01000002">
    <property type="protein sequence ID" value="TWI49745.1"/>
    <property type="molecule type" value="Genomic_DNA"/>
</dbReference>
<dbReference type="GO" id="GO:0000160">
    <property type="term" value="P:phosphorelay signal transduction system"/>
    <property type="evidence" value="ECO:0007669"/>
    <property type="project" value="InterPro"/>
</dbReference>
<organism evidence="5 6">
    <name type="scientific">Pseudoduganella flava</name>
    <dbReference type="NCBI Taxonomy" id="871742"/>
    <lineage>
        <taxon>Bacteria</taxon>
        <taxon>Pseudomonadati</taxon>
        <taxon>Pseudomonadota</taxon>
        <taxon>Betaproteobacteria</taxon>
        <taxon>Burkholderiales</taxon>
        <taxon>Oxalobacteraceae</taxon>
        <taxon>Telluria group</taxon>
        <taxon>Pseudoduganella</taxon>
    </lineage>
</organism>
<dbReference type="CDD" id="cd00383">
    <property type="entry name" value="trans_reg_C"/>
    <property type="match status" value="1"/>
</dbReference>
<dbReference type="GO" id="GO:0006355">
    <property type="term" value="P:regulation of DNA-templated transcription"/>
    <property type="evidence" value="ECO:0007669"/>
    <property type="project" value="InterPro"/>
</dbReference>
<protein>
    <submittedName>
        <fullName evidence="5">Putative ATPase</fullName>
    </submittedName>
</protein>
<dbReference type="PRINTS" id="PR00364">
    <property type="entry name" value="DISEASERSIST"/>
</dbReference>
<dbReference type="Proteomes" id="UP000437862">
    <property type="component" value="Chromosome"/>
</dbReference>
<evidence type="ECO:0000259" key="3">
    <source>
        <dbReference type="PROSITE" id="PS51755"/>
    </source>
</evidence>
<proteinExistence type="predicted"/>
<dbReference type="InterPro" id="IPR058852">
    <property type="entry name" value="HTH_77"/>
</dbReference>
<dbReference type="PANTHER" id="PTHR47691:SF3">
    <property type="entry name" value="HTH-TYPE TRANSCRIPTIONAL REGULATOR RV0890C-RELATED"/>
    <property type="match status" value="1"/>
</dbReference>
<dbReference type="AlphaFoldDB" id="A0A562PZ81"/>
<dbReference type="PROSITE" id="PS51755">
    <property type="entry name" value="OMPR_PHOB"/>
    <property type="match status" value="1"/>
</dbReference>
<reference evidence="5" key="2">
    <citation type="submission" date="2019-07" db="EMBL/GenBank/DDBJ databases">
        <authorList>
            <person name="Whitman W."/>
            <person name="Huntemann M."/>
            <person name="Clum A."/>
            <person name="Pillay M."/>
            <person name="Palaniappan K."/>
            <person name="Varghese N."/>
            <person name="Mikhailova N."/>
            <person name="Stamatis D."/>
            <person name="Reddy T."/>
            <person name="Daum C."/>
            <person name="Shapiro N."/>
            <person name="Ivanova N."/>
            <person name="Kyrpides N."/>
            <person name="Woyke T."/>
        </authorList>
    </citation>
    <scope>NUCLEOTIDE SEQUENCE</scope>
    <source>
        <strain evidence="5">CGMCC 1.10685</strain>
    </source>
</reference>
<keyword evidence="7" id="KW-1185">Reference proteome</keyword>
<sequence>MDPQQWRTVEFGDFRLVPHTRTLYRHGAPVRLTGRAFDLLVALVEQAGAVVAKDELIARVWPRTVVEEGNLRVHVGALRRALGGERTYVENVVGRGYSFVAPVRRMATDAAAPPPLAAAAPLLRLIGRDAVLDQLAHAVQSERLLTIAGPGGMGKTSVALALAARGAGAFGGRVVRADLAPLQDPAQLLATVAQAAGLPGAASHDALCAALGRRRMLLVLDGCEHLIDGVAALAARLRRTTDAPHIVVTSREPLRIDGERVVRLPPLPVPMDDAPAPAALSGYAAVQLFVERASADGGFTLDDGNAAAVAAICRRLDGIPLALELAAGRAAFFGVHELARRLSDCFAVLTRGRRTALPRHQTLRATLDWSHDLLTPAEQAVLRRLATLRGAFTLDDAVHAAQGSGIAADDVPGHVAQLVAKSMVAAEPDGGAPYRLLDTTRSYALEKLHAAGEG</sequence>
<feature type="domain" description="OmpR/PhoB-type" evidence="3">
    <location>
        <begin position="6"/>
        <end position="101"/>
    </location>
</feature>
<dbReference type="InterPro" id="IPR016032">
    <property type="entry name" value="Sig_transdc_resp-reg_C-effctor"/>
</dbReference>
<dbReference type="SMART" id="SM00862">
    <property type="entry name" value="Trans_reg_C"/>
    <property type="match status" value="1"/>
</dbReference>
<reference evidence="4 7" key="3">
    <citation type="submission" date="2019-12" db="EMBL/GenBank/DDBJ databases">
        <title>Draft Genome Sequences of Six Type Strains of the Genus Massilia.</title>
        <authorList>
            <person name="Miess H."/>
            <person name="Frediansyah A."/>
            <person name="Goeker M."/>
            <person name="Gross H."/>
        </authorList>
    </citation>
    <scope>NUCLEOTIDE SEQUENCE [LARGE SCALE GENOMIC DNA]</scope>
    <source>
        <strain evidence="4 7">DSM 26639</strain>
    </source>
</reference>
<dbReference type="Gene3D" id="1.10.10.10">
    <property type="entry name" value="Winged helix-like DNA-binding domain superfamily/Winged helix DNA-binding domain"/>
    <property type="match status" value="1"/>
</dbReference>
<evidence type="ECO:0000313" key="6">
    <source>
        <dbReference type="Proteomes" id="UP000315112"/>
    </source>
</evidence>
<gene>
    <name evidence="4" type="ORF">GO485_06170</name>
    <name evidence="5" type="ORF">IP92_00966</name>
</gene>
<evidence type="ECO:0000256" key="2">
    <source>
        <dbReference type="PROSITE-ProRule" id="PRU01091"/>
    </source>
</evidence>
<dbReference type="GO" id="GO:0003677">
    <property type="term" value="F:DNA binding"/>
    <property type="evidence" value="ECO:0007669"/>
    <property type="project" value="UniProtKB-UniRule"/>
</dbReference>
<dbReference type="SUPFAM" id="SSF52540">
    <property type="entry name" value="P-loop containing nucleoside triphosphate hydrolases"/>
    <property type="match status" value="1"/>
</dbReference>
<keyword evidence="1 2" id="KW-0238">DNA-binding</keyword>
<feature type="DNA-binding region" description="OmpR/PhoB-type" evidence="2">
    <location>
        <begin position="6"/>
        <end position="101"/>
    </location>
</feature>
<dbReference type="Proteomes" id="UP000315112">
    <property type="component" value="Unassembled WGS sequence"/>
</dbReference>
<dbReference type="InterPro" id="IPR027417">
    <property type="entry name" value="P-loop_NTPase"/>
</dbReference>
<evidence type="ECO:0000256" key="1">
    <source>
        <dbReference type="ARBA" id="ARBA00023125"/>
    </source>
</evidence>
<evidence type="ECO:0000313" key="7">
    <source>
        <dbReference type="Proteomes" id="UP000437862"/>
    </source>
</evidence>
<dbReference type="InterPro" id="IPR001867">
    <property type="entry name" value="OmpR/PhoB-type_DNA-bd"/>
</dbReference>
<dbReference type="Gene3D" id="3.40.50.300">
    <property type="entry name" value="P-loop containing nucleotide triphosphate hydrolases"/>
    <property type="match status" value="1"/>
</dbReference>
<name>A0A562PZ81_9BURK</name>
<dbReference type="EMBL" id="CP046904">
    <property type="protein sequence ID" value="QGZ38680.1"/>
    <property type="molecule type" value="Genomic_DNA"/>
</dbReference>